<name>A0A1E1J559_LEIGU</name>
<dbReference type="Gene3D" id="3.40.50.1010">
    <property type="entry name" value="5'-nuclease"/>
    <property type="match status" value="1"/>
</dbReference>
<gene>
    <name evidence="2" type="primary">LgM4147LRVhigh.31.01820.00280</name>
    <name evidence="2" type="ORF">BN36_3154520</name>
</gene>
<accession>A0A1E1J559</accession>
<evidence type="ECO:0000313" key="2">
    <source>
        <dbReference type="EMBL" id="CCM17962.1"/>
    </source>
</evidence>
<dbReference type="InterPro" id="IPR002716">
    <property type="entry name" value="PIN_dom"/>
</dbReference>
<protein>
    <recommendedName>
        <fullName evidence="1">PIN domain-containing protein</fullName>
    </recommendedName>
</protein>
<sequence length="220" mass="24599">MDSSVLLTDEYDMCDFLARQLPASPHVVLIPNDVIEELYGLKNSENATIASQAERLLELFKKGPQRHQRTSELISASTSGLSLGNRLRGVVLRQMRNEVFYPLVKFARNRDTKIVACAHYFTINPATACSSGAKRAKDSLYADLQEPLDKPTKNRPRVRLSSAQSFQTRCFGCSRSFFVTNDVLQRLKASAYDIPTIDAATLKSHFRHLGVYSIPDAGED</sequence>
<feature type="domain" description="PIN" evidence="1">
    <location>
        <begin position="2"/>
        <end position="199"/>
    </location>
</feature>
<evidence type="ECO:0000259" key="1">
    <source>
        <dbReference type="Pfam" id="PF13638"/>
    </source>
</evidence>
<dbReference type="Pfam" id="PF13638">
    <property type="entry name" value="PIN_4"/>
    <property type="match status" value="1"/>
</dbReference>
<dbReference type="AlphaFoldDB" id="A0A1E1J559"/>
<proteinExistence type="predicted"/>
<reference evidence="2" key="1">
    <citation type="submission" date="2012-08" db="EMBL/GenBank/DDBJ databases">
        <title>Comparative genomics of metastatic and non-metastatic Leishmania guyanensis provides insights into polygenic factors involved in Leishmania RNA virus infection.</title>
        <authorList>
            <person name="Smith D."/>
            <person name="Hertz-Fowler C."/>
            <person name="Martin R."/>
            <person name="Dickens N."/>
            <person name="Fasel N."/>
            <person name="Falquet L."/>
            <person name="Beverley S."/>
            <person name="Zangger H."/>
            <person name="Calderon-Copete S."/>
            <person name="Mottram J."/>
            <person name="Xenarios I."/>
        </authorList>
    </citation>
    <scope>NUCLEOTIDE SEQUENCE</scope>
    <source>
        <strain evidence="2">MHOM/BR/75/M4147/SSU:IR2SAT-LUC</strain>
    </source>
</reference>
<organism evidence="2">
    <name type="scientific">Leishmania guyanensis</name>
    <dbReference type="NCBI Taxonomy" id="5670"/>
    <lineage>
        <taxon>Eukaryota</taxon>
        <taxon>Discoba</taxon>
        <taxon>Euglenozoa</taxon>
        <taxon>Kinetoplastea</taxon>
        <taxon>Metakinetoplastina</taxon>
        <taxon>Trypanosomatida</taxon>
        <taxon>Trypanosomatidae</taxon>
        <taxon>Leishmaniinae</taxon>
        <taxon>Leishmania</taxon>
        <taxon>Leishmania guyanensis species complex</taxon>
    </lineage>
</organism>
<dbReference type="EMBL" id="CALQ01001459">
    <property type="protein sequence ID" value="CCM17962.1"/>
    <property type="molecule type" value="Genomic_DNA"/>
</dbReference>